<feature type="signal peptide" evidence="1">
    <location>
        <begin position="1"/>
        <end position="26"/>
    </location>
</feature>
<keyword evidence="1" id="KW-0732">Signal</keyword>
<gene>
    <name evidence="2" type="ORF">IAB00_01530</name>
</gene>
<evidence type="ECO:0000313" key="2">
    <source>
        <dbReference type="EMBL" id="HIU09929.1"/>
    </source>
</evidence>
<comment type="caution">
    <text evidence="2">The sequence shown here is derived from an EMBL/GenBank/DDBJ whole genome shotgun (WGS) entry which is preliminary data.</text>
</comment>
<dbReference type="EMBL" id="DVMH01000009">
    <property type="protein sequence ID" value="HIU09929.1"/>
    <property type="molecule type" value="Genomic_DNA"/>
</dbReference>
<reference evidence="2" key="2">
    <citation type="journal article" date="2021" name="PeerJ">
        <title>Extensive microbial diversity within the chicken gut microbiome revealed by metagenomics and culture.</title>
        <authorList>
            <person name="Gilroy R."/>
            <person name="Ravi A."/>
            <person name="Getino M."/>
            <person name="Pursley I."/>
            <person name="Horton D.L."/>
            <person name="Alikhan N.F."/>
            <person name="Baker D."/>
            <person name="Gharbi K."/>
            <person name="Hall N."/>
            <person name="Watson M."/>
            <person name="Adriaenssens E.M."/>
            <person name="Foster-Nyarko E."/>
            <person name="Jarju S."/>
            <person name="Secka A."/>
            <person name="Antonio M."/>
            <person name="Oren A."/>
            <person name="Chaudhuri R.R."/>
            <person name="La Ragione R."/>
            <person name="Hildebrand F."/>
            <person name="Pallen M.J."/>
        </authorList>
    </citation>
    <scope>NUCLEOTIDE SEQUENCE</scope>
    <source>
        <strain evidence="2">2830</strain>
    </source>
</reference>
<organism evidence="2 3">
    <name type="scientific">Candidatus Avidehalobacter gallistercoris</name>
    <dbReference type="NCBI Taxonomy" id="2840694"/>
    <lineage>
        <taxon>Bacteria</taxon>
        <taxon>Bacillati</taxon>
        <taxon>Bacillota</taxon>
        <taxon>Clostridia</taxon>
        <taxon>Eubacteriales</taxon>
        <taxon>Peptococcaceae</taxon>
        <taxon>Peptococcaceae incertae sedis</taxon>
        <taxon>Candidatus Avidehalobacter</taxon>
    </lineage>
</organism>
<feature type="chain" id="PRO_5039215436" description="DUF5626 domain-containing protein" evidence="1">
    <location>
        <begin position="27"/>
        <end position="193"/>
    </location>
</feature>
<evidence type="ECO:0000313" key="3">
    <source>
        <dbReference type="Proteomes" id="UP000824124"/>
    </source>
</evidence>
<reference evidence="2" key="1">
    <citation type="submission" date="2020-10" db="EMBL/GenBank/DDBJ databases">
        <authorList>
            <person name="Gilroy R."/>
        </authorList>
    </citation>
    <scope>NUCLEOTIDE SEQUENCE</scope>
    <source>
        <strain evidence="2">2830</strain>
    </source>
</reference>
<dbReference type="AlphaFoldDB" id="A0A9D1KY37"/>
<protein>
    <recommendedName>
        <fullName evidence="4">DUF5626 domain-containing protein</fullName>
    </recommendedName>
</protein>
<evidence type="ECO:0008006" key="4">
    <source>
        <dbReference type="Google" id="ProtNLM"/>
    </source>
</evidence>
<dbReference type="Proteomes" id="UP000824124">
    <property type="component" value="Unassembled WGS sequence"/>
</dbReference>
<proteinExistence type="predicted"/>
<name>A0A9D1KY37_9FIRM</name>
<evidence type="ECO:0000256" key="1">
    <source>
        <dbReference type="SAM" id="SignalP"/>
    </source>
</evidence>
<accession>A0A9D1KY37</accession>
<sequence>MIKQKSILSFILVMVMCLGLAVPAWAEDIADDQEIVETVFNEENMVLSDCYNNSYYDKAGNLVTEEIKVYKVADEWEIKETTQVITEMNNGIMPYASGTVTKNKTVEVERAKEKVYRVYIWGKFGYYGSKASVLDASWNTRILSDSVYEEQAPYGGSGVNILGTASIWVNYNLGDSDGTWKGTVELTCNKNGN</sequence>